<comment type="similarity">
    <text evidence="1">Belongs to the LDH2/MDH2 oxidoreductase family.</text>
</comment>
<evidence type="ECO:0000256" key="2">
    <source>
        <dbReference type="ARBA" id="ARBA00023002"/>
    </source>
</evidence>
<keyword evidence="4" id="KW-1185">Reference proteome</keyword>
<dbReference type="InterPro" id="IPR003767">
    <property type="entry name" value="Malate/L-lactate_DH-like"/>
</dbReference>
<proteinExistence type="inferred from homology"/>
<reference evidence="3 4" key="1">
    <citation type="submission" date="2019-06" db="EMBL/GenBank/DDBJ databases">
        <title>Whole genome shotgun sequence of Halomonas halmophila NBRC 15537.</title>
        <authorList>
            <person name="Hosoyama A."/>
            <person name="Uohara A."/>
            <person name="Ohji S."/>
            <person name="Ichikawa N."/>
        </authorList>
    </citation>
    <scope>NUCLEOTIDE SEQUENCE [LARGE SCALE GENOMIC DNA]</scope>
    <source>
        <strain evidence="3 4">NBRC 15537</strain>
    </source>
</reference>
<protein>
    <submittedName>
        <fullName evidence="3">Malate dehydrogenase</fullName>
    </submittedName>
</protein>
<comment type="caution">
    <text evidence="3">The sequence shown here is derived from an EMBL/GenBank/DDBJ whole genome shotgun (WGS) entry which is preliminary data.</text>
</comment>
<dbReference type="InterPro" id="IPR043143">
    <property type="entry name" value="Mal/L-sulf/L-lact_DH-like_NADP"/>
</dbReference>
<dbReference type="AlphaFoldDB" id="A0A4Y4F111"/>
<dbReference type="Proteomes" id="UP000319812">
    <property type="component" value="Unassembled WGS sequence"/>
</dbReference>
<name>A0A4Y4F111_9GAMM</name>
<accession>A0A4Y4F111</accession>
<sequence>MTERTYTTAEALGLAEQACLAAGAGAESARTLARVTVAAASGGRKNVGFPHLLDYLSAYRSGRINPDPAPGLTLPLPAILQSDADGGIAQLGFDRAAPTLIDRAHELGVALFTQRNSFTTGELGYYARHLAEAGLITLAVSNSPAVLASQPGSRAVFGTNPMAFAAPLIAGRPPLLIDQASSVTALVNLTQAAASGQAIPDHWAIDASGAATRDPVAALRGALLAFGGAKGANIALMVECLAAGLSGAAWSLDMPQGGEAASSVDAGLTIIAIQPDALDPDFASRLTRQLDRLSEQGAYIPGQRAPATHEVPDEIAIETSVLERMAPS</sequence>
<organism evidence="3 4">
    <name type="scientific">Halomonas halmophila</name>
    <dbReference type="NCBI Taxonomy" id="252"/>
    <lineage>
        <taxon>Bacteria</taxon>
        <taxon>Pseudomonadati</taxon>
        <taxon>Pseudomonadota</taxon>
        <taxon>Gammaproteobacteria</taxon>
        <taxon>Oceanospirillales</taxon>
        <taxon>Halomonadaceae</taxon>
        <taxon>Halomonas</taxon>
    </lineage>
</organism>
<evidence type="ECO:0000313" key="4">
    <source>
        <dbReference type="Proteomes" id="UP000319812"/>
    </source>
</evidence>
<dbReference type="SUPFAM" id="SSF89733">
    <property type="entry name" value="L-sulfolactate dehydrogenase-like"/>
    <property type="match status" value="1"/>
</dbReference>
<dbReference type="PANTHER" id="PTHR11091:SF0">
    <property type="entry name" value="MALATE DEHYDROGENASE"/>
    <property type="match status" value="1"/>
</dbReference>
<dbReference type="PANTHER" id="PTHR11091">
    <property type="entry name" value="OXIDOREDUCTASE-RELATED"/>
    <property type="match status" value="1"/>
</dbReference>
<dbReference type="Gene3D" id="1.10.1530.10">
    <property type="match status" value="1"/>
</dbReference>
<gene>
    <name evidence="3" type="ORF">HHA01_20530</name>
</gene>
<evidence type="ECO:0000313" key="3">
    <source>
        <dbReference type="EMBL" id="GED23076.1"/>
    </source>
</evidence>
<dbReference type="RefSeq" id="WP_141320419.1">
    <property type="nucleotide sequence ID" value="NZ_BJOC01000027.1"/>
</dbReference>
<dbReference type="InterPro" id="IPR036111">
    <property type="entry name" value="Mal/L-sulfo/L-lacto_DH-like_sf"/>
</dbReference>
<dbReference type="Gene3D" id="3.30.1370.60">
    <property type="entry name" value="Hypothetical oxidoreductase yiak, domain 2"/>
    <property type="match status" value="1"/>
</dbReference>
<dbReference type="GO" id="GO:0016491">
    <property type="term" value="F:oxidoreductase activity"/>
    <property type="evidence" value="ECO:0007669"/>
    <property type="project" value="UniProtKB-KW"/>
</dbReference>
<keyword evidence="2" id="KW-0560">Oxidoreductase</keyword>
<dbReference type="OrthoDB" id="9769447at2"/>
<evidence type="ECO:0000256" key="1">
    <source>
        <dbReference type="ARBA" id="ARBA00006056"/>
    </source>
</evidence>
<dbReference type="InterPro" id="IPR043144">
    <property type="entry name" value="Mal/L-sulf/L-lact_DH-like_ah"/>
</dbReference>
<dbReference type="Pfam" id="PF02615">
    <property type="entry name" value="Ldh_2"/>
    <property type="match status" value="1"/>
</dbReference>
<dbReference type="EMBL" id="BJOC01000027">
    <property type="protein sequence ID" value="GED23076.1"/>
    <property type="molecule type" value="Genomic_DNA"/>
</dbReference>